<dbReference type="Proteomes" id="UP000570166">
    <property type="component" value="Unassembled WGS sequence"/>
</dbReference>
<gene>
    <name evidence="4" type="ORF">HZF05_13410</name>
</gene>
<proteinExistence type="predicted"/>
<accession>A0A838L6I3</accession>
<evidence type="ECO:0000313" key="5">
    <source>
        <dbReference type="Proteomes" id="UP000570166"/>
    </source>
</evidence>
<dbReference type="InterPro" id="IPR051099">
    <property type="entry name" value="AGR/TXD"/>
</dbReference>
<dbReference type="PANTHER" id="PTHR15337:SF11">
    <property type="entry name" value="THIOREDOXIN DOMAIN-CONTAINING PROTEIN"/>
    <property type="match status" value="1"/>
</dbReference>
<keyword evidence="1 2" id="KW-0732">Signal</keyword>
<name>A0A838L6I3_9SPHN</name>
<protein>
    <submittedName>
        <fullName evidence="4">Thioredoxin family protein</fullName>
    </submittedName>
</protein>
<organism evidence="4 5">
    <name type="scientific">Sphingomonas chungangi</name>
    <dbReference type="NCBI Taxonomy" id="2683589"/>
    <lineage>
        <taxon>Bacteria</taxon>
        <taxon>Pseudomonadati</taxon>
        <taxon>Pseudomonadota</taxon>
        <taxon>Alphaproteobacteria</taxon>
        <taxon>Sphingomonadales</taxon>
        <taxon>Sphingomonadaceae</taxon>
        <taxon>Sphingomonas</taxon>
    </lineage>
</organism>
<sequence length="512" mass="54759">MRTNREMVMRVAVSLMVLGIALAGCHSQADQSNSGTAAQASARQIAWREGDVDDAFAEAKEAKKPVLLYWGAKWCPPCNLMKQTLFKDPAFIAETANFIPVHLDGDAKDAQLWGAKFGIQGYPTVIILTPDRQEVTRLSGGSTSGQLADVLEVAATRTSSTEDLLKRADDPKSLSADDWRLLASFDWFDDPKHFGDYPKAAAFLAKLADAAPDPAMKRHFTLTSLLLGGGTGDKPKLDAAQQAQVRAVLPAILADYDEVKANRQEVGSAAGLILALPDPAERKALGDKLTAALDRLAADDSIPLYDRLATAEAEITLSKGLNGGKVTPDVMAKVRQRVAMADKGATDPQMRQAVMPSAGDLLDEAGDRAGAEKLLRSELPKAVAPYYFMVDLAGLKEETKDYPAAIGWLKQAAETAQGPATRIQWAIFYSNGVMRMTPDDKAAVEQSAGMVIDALGANSSGYAERTEKKAGDWAKKLREWSGKHGGGDVLARLDAKMGQACAKGGCKDVLKG</sequence>
<dbReference type="PROSITE" id="PS51352">
    <property type="entry name" value="THIOREDOXIN_2"/>
    <property type="match status" value="1"/>
</dbReference>
<dbReference type="InterPro" id="IPR013766">
    <property type="entry name" value="Thioredoxin_domain"/>
</dbReference>
<evidence type="ECO:0000256" key="2">
    <source>
        <dbReference type="SAM" id="SignalP"/>
    </source>
</evidence>
<dbReference type="PROSITE" id="PS51257">
    <property type="entry name" value="PROKAR_LIPOPROTEIN"/>
    <property type="match status" value="1"/>
</dbReference>
<evidence type="ECO:0000259" key="3">
    <source>
        <dbReference type="PROSITE" id="PS51352"/>
    </source>
</evidence>
<dbReference type="Gene3D" id="3.40.30.10">
    <property type="entry name" value="Glutaredoxin"/>
    <property type="match status" value="1"/>
</dbReference>
<dbReference type="InterPro" id="IPR036249">
    <property type="entry name" value="Thioredoxin-like_sf"/>
</dbReference>
<dbReference type="AlphaFoldDB" id="A0A838L6I3"/>
<feature type="domain" description="Thioredoxin" evidence="3">
    <location>
        <begin position="34"/>
        <end position="156"/>
    </location>
</feature>
<dbReference type="SUPFAM" id="SSF52833">
    <property type="entry name" value="Thioredoxin-like"/>
    <property type="match status" value="1"/>
</dbReference>
<dbReference type="EMBL" id="JACEIB010000008">
    <property type="protein sequence ID" value="MBA2935093.1"/>
    <property type="molecule type" value="Genomic_DNA"/>
</dbReference>
<keyword evidence="5" id="KW-1185">Reference proteome</keyword>
<evidence type="ECO:0000256" key="1">
    <source>
        <dbReference type="ARBA" id="ARBA00022729"/>
    </source>
</evidence>
<dbReference type="Pfam" id="PF13899">
    <property type="entry name" value="Thioredoxin_7"/>
    <property type="match status" value="1"/>
</dbReference>
<dbReference type="PANTHER" id="PTHR15337">
    <property type="entry name" value="ANTERIOR GRADIENT PROTEIN-RELATED"/>
    <property type="match status" value="1"/>
</dbReference>
<comment type="caution">
    <text evidence="4">The sequence shown here is derived from an EMBL/GenBank/DDBJ whole genome shotgun (WGS) entry which is preliminary data.</text>
</comment>
<reference evidence="4 5" key="1">
    <citation type="submission" date="2020-07" db="EMBL/GenBank/DDBJ databases">
        <authorList>
            <person name="Sun Q."/>
        </authorList>
    </citation>
    <scope>NUCLEOTIDE SEQUENCE [LARGE SCALE GENOMIC DNA]</scope>
    <source>
        <strain evidence="4 5">CGMCC 1.13654</strain>
    </source>
</reference>
<feature type="signal peptide" evidence="2">
    <location>
        <begin position="1"/>
        <end position="23"/>
    </location>
</feature>
<evidence type="ECO:0000313" key="4">
    <source>
        <dbReference type="EMBL" id="MBA2935093.1"/>
    </source>
</evidence>
<feature type="chain" id="PRO_5032948359" evidence="2">
    <location>
        <begin position="24"/>
        <end position="512"/>
    </location>
</feature>